<name>A0A2G9UAX0_TELCI</name>
<proteinExistence type="predicted"/>
<dbReference type="Proteomes" id="UP000230423">
    <property type="component" value="Unassembled WGS sequence"/>
</dbReference>
<evidence type="ECO:0000256" key="1">
    <source>
        <dbReference type="SAM" id="MobiDB-lite"/>
    </source>
</evidence>
<feature type="region of interest" description="Disordered" evidence="1">
    <location>
        <begin position="59"/>
        <end position="81"/>
    </location>
</feature>
<sequence>MHCNRPGDIDDKGARTIRENSHGTIFYVDHVPLFGERQRGTVERGRRRRRRCMRMWRKADSTPQMIRRPPSSSTAAKKWHI</sequence>
<accession>A0A2G9UAX0</accession>
<gene>
    <name evidence="2" type="ORF">TELCIR_11627</name>
</gene>
<reference evidence="2 3" key="1">
    <citation type="submission" date="2015-09" db="EMBL/GenBank/DDBJ databases">
        <title>Draft genome of the parasitic nematode Teladorsagia circumcincta isolate WARC Sus (inbred).</title>
        <authorList>
            <person name="Mitreva M."/>
        </authorList>
    </citation>
    <scope>NUCLEOTIDE SEQUENCE [LARGE SCALE GENOMIC DNA]</scope>
    <source>
        <strain evidence="2 3">S</strain>
    </source>
</reference>
<keyword evidence="3" id="KW-1185">Reference proteome</keyword>
<protein>
    <submittedName>
        <fullName evidence="2">Uncharacterized protein</fullName>
    </submittedName>
</protein>
<dbReference type="EMBL" id="KZ348118">
    <property type="protein sequence ID" value="PIO66650.1"/>
    <property type="molecule type" value="Genomic_DNA"/>
</dbReference>
<organism evidence="2 3">
    <name type="scientific">Teladorsagia circumcincta</name>
    <name type="common">Brown stomach worm</name>
    <name type="synonym">Ostertagia circumcincta</name>
    <dbReference type="NCBI Taxonomy" id="45464"/>
    <lineage>
        <taxon>Eukaryota</taxon>
        <taxon>Metazoa</taxon>
        <taxon>Ecdysozoa</taxon>
        <taxon>Nematoda</taxon>
        <taxon>Chromadorea</taxon>
        <taxon>Rhabditida</taxon>
        <taxon>Rhabditina</taxon>
        <taxon>Rhabditomorpha</taxon>
        <taxon>Strongyloidea</taxon>
        <taxon>Trichostrongylidae</taxon>
        <taxon>Teladorsagia</taxon>
    </lineage>
</organism>
<evidence type="ECO:0000313" key="2">
    <source>
        <dbReference type="EMBL" id="PIO66650.1"/>
    </source>
</evidence>
<evidence type="ECO:0000313" key="3">
    <source>
        <dbReference type="Proteomes" id="UP000230423"/>
    </source>
</evidence>
<dbReference type="AlphaFoldDB" id="A0A2G9UAX0"/>